<feature type="region of interest" description="Disordered" evidence="1">
    <location>
        <begin position="52"/>
        <end position="92"/>
    </location>
</feature>
<keyword evidence="4" id="KW-1185">Reference proteome</keyword>
<dbReference type="AlphaFoldDB" id="A0A9Q0L4J5"/>
<dbReference type="PANTHER" id="PTHR33179">
    <property type="entry name" value="VQ MOTIF-CONTAINING PROTEIN"/>
    <property type="match status" value="1"/>
</dbReference>
<feature type="compositionally biased region" description="Low complexity" evidence="1">
    <location>
        <begin position="53"/>
        <end position="65"/>
    </location>
</feature>
<protein>
    <recommendedName>
        <fullName evidence="2">VQ domain-containing protein</fullName>
    </recommendedName>
</protein>
<evidence type="ECO:0000256" key="1">
    <source>
        <dbReference type="SAM" id="MobiDB-lite"/>
    </source>
</evidence>
<dbReference type="Pfam" id="PF05678">
    <property type="entry name" value="VQ"/>
    <property type="match status" value="1"/>
</dbReference>
<comment type="caution">
    <text evidence="3">The sequence shown here is derived from an EMBL/GenBank/DDBJ whole genome shotgun (WGS) entry which is preliminary data.</text>
</comment>
<accession>A0A9Q0L4J5</accession>
<proteinExistence type="predicted"/>
<name>A0A9Q0L4J5_9MAGN</name>
<dbReference type="EMBL" id="JAMYWD010000001">
    <property type="protein sequence ID" value="KAJ4982130.1"/>
    <property type="molecule type" value="Genomic_DNA"/>
</dbReference>
<evidence type="ECO:0000313" key="4">
    <source>
        <dbReference type="Proteomes" id="UP001141806"/>
    </source>
</evidence>
<evidence type="ECO:0000313" key="3">
    <source>
        <dbReference type="EMBL" id="KAJ4982130.1"/>
    </source>
</evidence>
<dbReference type="OrthoDB" id="780193at2759"/>
<evidence type="ECO:0000259" key="2">
    <source>
        <dbReference type="Pfam" id="PF05678"/>
    </source>
</evidence>
<reference evidence="3" key="1">
    <citation type="journal article" date="2023" name="Plant J.">
        <title>The genome of the king protea, Protea cynaroides.</title>
        <authorList>
            <person name="Chang J."/>
            <person name="Duong T.A."/>
            <person name="Schoeman C."/>
            <person name="Ma X."/>
            <person name="Roodt D."/>
            <person name="Barker N."/>
            <person name="Li Z."/>
            <person name="Van de Peer Y."/>
            <person name="Mizrachi E."/>
        </authorList>
    </citation>
    <scope>NUCLEOTIDE SEQUENCE</scope>
    <source>
        <tissue evidence="3">Young leaves</tissue>
    </source>
</reference>
<gene>
    <name evidence="3" type="ORF">NE237_032967</name>
</gene>
<feature type="domain" description="VQ" evidence="2">
    <location>
        <begin position="87"/>
        <end position="114"/>
    </location>
</feature>
<dbReference type="InterPro" id="IPR008889">
    <property type="entry name" value="VQ"/>
</dbReference>
<feature type="region of interest" description="Disordered" evidence="1">
    <location>
        <begin position="19"/>
        <end position="38"/>
    </location>
</feature>
<dbReference type="InterPro" id="IPR039609">
    <property type="entry name" value="VQ_15/22"/>
</dbReference>
<organism evidence="3 4">
    <name type="scientific">Protea cynaroides</name>
    <dbReference type="NCBI Taxonomy" id="273540"/>
    <lineage>
        <taxon>Eukaryota</taxon>
        <taxon>Viridiplantae</taxon>
        <taxon>Streptophyta</taxon>
        <taxon>Embryophyta</taxon>
        <taxon>Tracheophyta</taxon>
        <taxon>Spermatophyta</taxon>
        <taxon>Magnoliopsida</taxon>
        <taxon>Proteales</taxon>
        <taxon>Proteaceae</taxon>
        <taxon>Protea</taxon>
    </lineage>
</organism>
<dbReference type="PANTHER" id="PTHR33179:SF29">
    <property type="entry name" value="OS06G0666400 PROTEIN"/>
    <property type="match status" value="1"/>
</dbReference>
<dbReference type="Proteomes" id="UP001141806">
    <property type="component" value="Unassembled WGS sequence"/>
</dbReference>
<feature type="compositionally biased region" description="Basic residues" evidence="1">
    <location>
        <begin position="76"/>
        <end position="86"/>
    </location>
</feature>
<sequence length="189" mass="20824">MTDIMAGPSDWLRFYGRSFTAEESPPPPPTSSSIFSRISDAPVVTSVITPARTGISTGSSSTSSTVQLNPEGRVAKPNRRRSRASRRSPTTLLNTDTTNFRAMVEQFTGLGSTPFATGPQPGAAPSNFNFETGGATIMAPGYHLQQQQPQQQQQQQTQQQFQRQQLQYMFPMKNTASDVFRQRFNDGNQ</sequence>